<name>A0A1X7LZS2_9BURK</name>
<accession>A0A1X7LZS2</accession>
<reference evidence="2" key="1">
    <citation type="submission" date="2017-04" db="EMBL/GenBank/DDBJ databases">
        <authorList>
            <person name="Varghese N."/>
            <person name="Submissions S."/>
        </authorList>
    </citation>
    <scope>NUCLEOTIDE SEQUENCE [LARGE SCALE GENOMIC DNA]</scope>
    <source>
        <strain evidence="2">LMG 29540</strain>
    </source>
</reference>
<dbReference type="Proteomes" id="UP000193228">
    <property type="component" value="Unassembled WGS sequence"/>
</dbReference>
<dbReference type="RefSeq" id="WP_275937527.1">
    <property type="nucleotide sequence ID" value="NZ_FXAT01000012.1"/>
</dbReference>
<keyword evidence="2" id="KW-1185">Reference proteome</keyword>
<proteinExistence type="predicted"/>
<evidence type="ECO:0000313" key="1">
    <source>
        <dbReference type="EMBL" id="SMG58967.1"/>
    </source>
</evidence>
<organism evidence="1 2">
    <name type="scientific">Paraburkholderia susongensis</name>
    <dbReference type="NCBI Taxonomy" id="1515439"/>
    <lineage>
        <taxon>Bacteria</taxon>
        <taxon>Pseudomonadati</taxon>
        <taxon>Pseudomonadota</taxon>
        <taxon>Betaproteobacteria</taxon>
        <taxon>Burkholderiales</taxon>
        <taxon>Burkholderiaceae</taxon>
        <taxon>Paraburkholderia</taxon>
    </lineage>
</organism>
<gene>
    <name evidence="1" type="ORF">SAMN06265784_11269</name>
</gene>
<sequence length="41" mass="4609">MPLLVLAQRLYQDVTRYEALLQQVAPIHPAFAPVSFQASLL</sequence>
<dbReference type="AlphaFoldDB" id="A0A1X7LZS2"/>
<dbReference type="EMBL" id="FXAT01000012">
    <property type="protein sequence ID" value="SMG58967.1"/>
    <property type="molecule type" value="Genomic_DNA"/>
</dbReference>
<protein>
    <submittedName>
        <fullName evidence="1">Uncharacterized protein</fullName>
    </submittedName>
</protein>
<evidence type="ECO:0000313" key="2">
    <source>
        <dbReference type="Proteomes" id="UP000193228"/>
    </source>
</evidence>